<dbReference type="SUPFAM" id="SSF81321">
    <property type="entry name" value="Family A G protein-coupled receptor-like"/>
    <property type="match status" value="1"/>
</dbReference>
<comment type="similarity">
    <text evidence="8">Belongs to the G-protein coupled receptor 1 family.</text>
</comment>
<feature type="transmembrane region" description="Helical" evidence="9">
    <location>
        <begin position="38"/>
        <end position="63"/>
    </location>
</feature>
<evidence type="ECO:0000313" key="11">
    <source>
        <dbReference type="EMBL" id="KAH3859157.1"/>
    </source>
</evidence>
<feature type="domain" description="G-protein coupled receptors family 1 profile" evidence="10">
    <location>
        <begin position="55"/>
        <end position="359"/>
    </location>
</feature>
<dbReference type="GO" id="GO:0004930">
    <property type="term" value="F:G protein-coupled receptor activity"/>
    <property type="evidence" value="ECO:0007669"/>
    <property type="project" value="UniProtKB-KW"/>
</dbReference>
<dbReference type="Gene3D" id="1.20.1070.10">
    <property type="entry name" value="Rhodopsin 7-helix transmembrane proteins"/>
    <property type="match status" value="1"/>
</dbReference>
<name>A0A9D4RA27_DREPO</name>
<feature type="transmembrane region" description="Helical" evidence="9">
    <location>
        <begin position="153"/>
        <end position="173"/>
    </location>
</feature>
<dbReference type="OrthoDB" id="6161490at2759"/>
<comment type="subcellular location">
    <subcellularLocation>
        <location evidence="1">Membrane</location>
        <topology evidence="1">Multi-pass membrane protein</topology>
    </subcellularLocation>
</comment>
<feature type="transmembrane region" description="Helical" evidence="9">
    <location>
        <begin position="338"/>
        <end position="362"/>
    </location>
</feature>
<feature type="transmembrane region" description="Helical" evidence="9">
    <location>
        <begin position="75"/>
        <end position="95"/>
    </location>
</feature>
<sequence length="385" mass="43705">MSSDINKSNETVVNKSVIEEESNLDTLILINDIEVQNLIPIFVTVGIFMFVGIVGNTLVVQVYWCRMKRSAKRTFILSLALLDLGVCLLVIPFEMYDLRNQVLFFQEGLCKAMRVLEYATVLAAGFVLVSVSFERYYFLCRAFQEFSPHKAKLICVICVVAALLVSSPAAIFAGSKSRNIEHNGQLYTGFECSMNSEQNADGTLKRVYYYVLAIIFFGCLLVFVVLYAMIGRLLWKYQKGKFLPQIGSLAKSSTKRSYEAQEVKLTAHNSSGRLPVFSSSHKERHVHGNRCIKSAGTIVVFFSVTVVFVLSFLPHLAIRLVMFLDLNLQSDMDQRTWGLLYNFTVRSYLISNVANPFIYSILNKSFRKQLKRTIRFIRQCGPETI</sequence>
<dbReference type="InterPro" id="IPR000276">
    <property type="entry name" value="GPCR_Rhodpsn"/>
</dbReference>
<proteinExistence type="inferred from homology"/>
<evidence type="ECO:0000256" key="1">
    <source>
        <dbReference type="ARBA" id="ARBA00004141"/>
    </source>
</evidence>
<protein>
    <recommendedName>
        <fullName evidence="10">G-protein coupled receptors family 1 profile domain-containing protein</fullName>
    </recommendedName>
</protein>
<dbReference type="PANTHER" id="PTHR24238:SF47">
    <property type="entry name" value="ECDYSTEROIDS_DOPAMINE RECEPTOR-RELATED"/>
    <property type="match status" value="1"/>
</dbReference>
<evidence type="ECO:0000256" key="5">
    <source>
        <dbReference type="ARBA" id="ARBA00023136"/>
    </source>
</evidence>
<evidence type="ECO:0000313" key="12">
    <source>
        <dbReference type="Proteomes" id="UP000828390"/>
    </source>
</evidence>
<evidence type="ECO:0000259" key="10">
    <source>
        <dbReference type="PROSITE" id="PS50262"/>
    </source>
</evidence>
<dbReference type="Proteomes" id="UP000828390">
    <property type="component" value="Unassembled WGS sequence"/>
</dbReference>
<keyword evidence="5 9" id="KW-0472">Membrane</keyword>
<reference evidence="11" key="1">
    <citation type="journal article" date="2019" name="bioRxiv">
        <title>The Genome of the Zebra Mussel, Dreissena polymorpha: A Resource for Invasive Species Research.</title>
        <authorList>
            <person name="McCartney M.A."/>
            <person name="Auch B."/>
            <person name="Kono T."/>
            <person name="Mallez S."/>
            <person name="Zhang Y."/>
            <person name="Obille A."/>
            <person name="Becker A."/>
            <person name="Abrahante J.E."/>
            <person name="Garbe J."/>
            <person name="Badalamenti J.P."/>
            <person name="Herman A."/>
            <person name="Mangelson H."/>
            <person name="Liachko I."/>
            <person name="Sullivan S."/>
            <person name="Sone E.D."/>
            <person name="Koren S."/>
            <person name="Silverstein K.A.T."/>
            <person name="Beckman K.B."/>
            <person name="Gohl D.M."/>
        </authorList>
    </citation>
    <scope>NUCLEOTIDE SEQUENCE</scope>
    <source>
        <strain evidence="11">Duluth1</strain>
        <tissue evidence="11">Whole animal</tissue>
    </source>
</reference>
<evidence type="ECO:0000256" key="9">
    <source>
        <dbReference type="SAM" id="Phobius"/>
    </source>
</evidence>
<keyword evidence="4 8" id="KW-0297">G-protein coupled receptor</keyword>
<keyword evidence="7 8" id="KW-0807">Transducer</keyword>
<dbReference type="GO" id="GO:0016020">
    <property type="term" value="C:membrane"/>
    <property type="evidence" value="ECO:0007669"/>
    <property type="project" value="UniProtKB-SubCell"/>
</dbReference>
<keyword evidence="2 8" id="KW-0812">Transmembrane</keyword>
<dbReference type="Pfam" id="PF00001">
    <property type="entry name" value="7tm_1"/>
    <property type="match status" value="1"/>
</dbReference>
<dbReference type="InterPro" id="IPR017452">
    <property type="entry name" value="GPCR_Rhodpsn_7TM"/>
</dbReference>
<keyword evidence="3 9" id="KW-1133">Transmembrane helix</keyword>
<keyword evidence="12" id="KW-1185">Reference proteome</keyword>
<dbReference type="PRINTS" id="PR00237">
    <property type="entry name" value="GPCRRHODOPSN"/>
</dbReference>
<evidence type="ECO:0000256" key="6">
    <source>
        <dbReference type="ARBA" id="ARBA00023170"/>
    </source>
</evidence>
<evidence type="ECO:0000256" key="7">
    <source>
        <dbReference type="ARBA" id="ARBA00023224"/>
    </source>
</evidence>
<evidence type="ECO:0000256" key="4">
    <source>
        <dbReference type="ARBA" id="ARBA00023040"/>
    </source>
</evidence>
<dbReference type="AlphaFoldDB" id="A0A9D4RA27"/>
<dbReference type="PANTHER" id="PTHR24238">
    <property type="entry name" value="G-PROTEIN COUPLED RECEPTOR"/>
    <property type="match status" value="1"/>
</dbReference>
<evidence type="ECO:0000256" key="2">
    <source>
        <dbReference type="ARBA" id="ARBA00022692"/>
    </source>
</evidence>
<dbReference type="PROSITE" id="PS00237">
    <property type="entry name" value="G_PROTEIN_RECEP_F1_1"/>
    <property type="match status" value="1"/>
</dbReference>
<evidence type="ECO:0000256" key="8">
    <source>
        <dbReference type="RuleBase" id="RU000688"/>
    </source>
</evidence>
<accession>A0A9D4RA27</accession>
<gene>
    <name evidence="11" type="ORF">DPMN_101873</name>
</gene>
<dbReference type="CDD" id="cd00637">
    <property type="entry name" value="7tm_classA_rhodopsin-like"/>
    <property type="match status" value="1"/>
</dbReference>
<organism evidence="11 12">
    <name type="scientific">Dreissena polymorpha</name>
    <name type="common">Zebra mussel</name>
    <name type="synonym">Mytilus polymorpha</name>
    <dbReference type="NCBI Taxonomy" id="45954"/>
    <lineage>
        <taxon>Eukaryota</taxon>
        <taxon>Metazoa</taxon>
        <taxon>Spiralia</taxon>
        <taxon>Lophotrochozoa</taxon>
        <taxon>Mollusca</taxon>
        <taxon>Bivalvia</taxon>
        <taxon>Autobranchia</taxon>
        <taxon>Heteroconchia</taxon>
        <taxon>Euheterodonta</taxon>
        <taxon>Imparidentia</taxon>
        <taxon>Neoheterodontei</taxon>
        <taxon>Myida</taxon>
        <taxon>Dreissenoidea</taxon>
        <taxon>Dreissenidae</taxon>
        <taxon>Dreissena</taxon>
    </lineage>
</organism>
<feature type="transmembrane region" description="Helical" evidence="9">
    <location>
        <begin position="207"/>
        <end position="230"/>
    </location>
</feature>
<feature type="transmembrane region" description="Helical" evidence="9">
    <location>
        <begin position="115"/>
        <end position="133"/>
    </location>
</feature>
<reference evidence="11" key="2">
    <citation type="submission" date="2020-11" db="EMBL/GenBank/DDBJ databases">
        <authorList>
            <person name="McCartney M.A."/>
            <person name="Auch B."/>
            <person name="Kono T."/>
            <person name="Mallez S."/>
            <person name="Becker A."/>
            <person name="Gohl D.M."/>
            <person name="Silverstein K.A.T."/>
            <person name="Koren S."/>
            <person name="Bechman K.B."/>
            <person name="Herman A."/>
            <person name="Abrahante J.E."/>
            <person name="Garbe J."/>
        </authorList>
    </citation>
    <scope>NUCLEOTIDE SEQUENCE</scope>
    <source>
        <strain evidence="11">Duluth1</strain>
        <tissue evidence="11">Whole animal</tissue>
    </source>
</reference>
<dbReference type="EMBL" id="JAIWYP010000003">
    <property type="protein sequence ID" value="KAH3859157.1"/>
    <property type="molecule type" value="Genomic_DNA"/>
</dbReference>
<feature type="transmembrane region" description="Helical" evidence="9">
    <location>
        <begin position="298"/>
        <end position="318"/>
    </location>
</feature>
<dbReference type="PROSITE" id="PS50262">
    <property type="entry name" value="G_PROTEIN_RECEP_F1_2"/>
    <property type="match status" value="1"/>
</dbReference>
<evidence type="ECO:0000256" key="3">
    <source>
        <dbReference type="ARBA" id="ARBA00022989"/>
    </source>
</evidence>
<keyword evidence="6 8" id="KW-0675">Receptor</keyword>
<comment type="caution">
    <text evidence="11">The sequence shown here is derived from an EMBL/GenBank/DDBJ whole genome shotgun (WGS) entry which is preliminary data.</text>
</comment>